<comment type="caution">
    <text evidence="1">The sequence shown here is derived from an EMBL/GenBank/DDBJ whole genome shotgun (WGS) entry which is preliminary data.</text>
</comment>
<dbReference type="AlphaFoldDB" id="A0A1J4MT27"/>
<organism evidence="1 2">
    <name type="scientific">Cryptosporidium andersoni</name>
    <dbReference type="NCBI Taxonomy" id="117008"/>
    <lineage>
        <taxon>Eukaryota</taxon>
        <taxon>Sar</taxon>
        <taxon>Alveolata</taxon>
        <taxon>Apicomplexa</taxon>
        <taxon>Conoidasida</taxon>
        <taxon>Coccidia</taxon>
        <taxon>Eucoccidiorida</taxon>
        <taxon>Eimeriorina</taxon>
        <taxon>Cryptosporidiidae</taxon>
        <taxon>Cryptosporidium</taxon>
    </lineage>
</organism>
<sequence length="167" mass="19092">MVSTKTISTVASSILSRNLDKGDPIFAEKRTYLLKRPSKKSTKKKSKHINDYFQKKQIVHCKPDATKQEIEKNLRTFATRGVVKLLNMIIKYNGSNQCNETGSIDKKKALKKVKRDIRNKIANQNIVDPNNEANNNQVLQKSNRFDIVMRGLKANNDEFNAKLIDTN</sequence>
<name>A0A1J4MT27_9CRYT</name>
<dbReference type="GO" id="GO:0006364">
    <property type="term" value="P:rRNA processing"/>
    <property type="evidence" value="ECO:0007669"/>
    <property type="project" value="InterPro"/>
</dbReference>
<evidence type="ECO:0000313" key="2">
    <source>
        <dbReference type="Proteomes" id="UP000186804"/>
    </source>
</evidence>
<dbReference type="Pfam" id="PF07890">
    <property type="entry name" value="Rrp15p"/>
    <property type="match status" value="1"/>
</dbReference>
<dbReference type="EMBL" id="LRBS01000057">
    <property type="protein sequence ID" value="OII76587.1"/>
    <property type="molecule type" value="Genomic_DNA"/>
</dbReference>
<dbReference type="Proteomes" id="UP000186804">
    <property type="component" value="Unassembled WGS sequence"/>
</dbReference>
<evidence type="ECO:0000313" key="1">
    <source>
        <dbReference type="EMBL" id="OII76587.1"/>
    </source>
</evidence>
<dbReference type="InterPro" id="IPR012459">
    <property type="entry name" value="Rrp15"/>
</dbReference>
<keyword evidence="2" id="KW-1185">Reference proteome</keyword>
<proteinExistence type="predicted"/>
<reference evidence="1 2" key="1">
    <citation type="submission" date="2016-10" db="EMBL/GenBank/DDBJ databases">
        <title>Reductive evolution of mitochondrial metabolism and differential evolution of invasion-related proteins in Cryptosporidium.</title>
        <authorList>
            <person name="Liu S."/>
            <person name="Roellig D.M."/>
            <person name="Guo Y."/>
            <person name="Li N."/>
            <person name="Frace M.A."/>
            <person name="Tang K."/>
            <person name="Zhang L."/>
            <person name="Feng Y."/>
            <person name="Xiao L."/>
        </authorList>
    </citation>
    <scope>NUCLEOTIDE SEQUENCE [LARGE SCALE GENOMIC DNA]</scope>
    <source>
        <strain evidence="1">30847</strain>
    </source>
</reference>
<dbReference type="RefSeq" id="XP_067068433.1">
    <property type="nucleotide sequence ID" value="XM_067210358.1"/>
</dbReference>
<evidence type="ECO:0008006" key="3">
    <source>
        <dbReference type="Google" id="ProtNLM"/>
    </source>
</evidence>
<gene>
    <name evidence="1" type="ORF">cand_001090</name>
</gene>
<protein>
    <recommendedName>
        <fullName evidence="3">Rrp15p family protein</fullName>
    </recommendedName>
</protein>
<dbReference type="GeneID" id="92364294"/>
<dbReference type="VEuPathDB" id="CryptoDB:cand_001090"/>
<dbReference type="OrthoDB" id="20949at2759"/>
<accession>A0A1J4MT27</accession>